<dbReference type="SUPFAM" id="SSF53901">
    <property type="entry name" value="Thiolase-like"/>
    <property type="match status" value="1"/>
</dbReference>
<keyword evidence="10" id="KW-0012">Acyltransferase</keyword>
<dbReference type="Gene3D" id="3.30.70.3290">
    <property type="match status" value="1"/>
</dbReference>
<dbReference type="OrthoDB" id="429813at2759"/>
<dbReference type="RefSeq" id="XP_002340065.1">
    <property type="nucleotide sequence ID" value="XM_002340024.1"/>
</dbReference>
<dbReference type="SUPFAM" id="SSF55048">
    <property type="entry name" value="Probable ACP-binding domain of malonyl-CoA ACP transacylase"/>
    <property type="match status" value="1"/>
</dbReference>
<reference evidence="11" key="1">
    <citation type="journal article" date="2015" name="Genome Announc.">
        <title>Genome sequence of the AIDS-associated pathogen Penicillium marneffei (ATCC18224) and its near taxonomic relative Talaromyces stipitatus (ATCC10500).</title>
        <authorList>
            <person name="Nierman W.C."/>
            <person name="Fedorova-Abrams N.D."/>
            <person name="Andrianopoulos A."/>
        </authorList>
    </citation>
    <scope>NUCLEOTIDE SEQUENCE [LARGE SCALE GENOMIC DNA]</scope>
    <source>
        <strain evidence="11">ATCC 10500 / CBS 375.48 / QM 6759 / NRRL 1006</strain>
    </source>
</reference>
<dbReference type="InterPro" id="IPR001227">
    <property type="entry name" value="Ac_transferase_dom_sf"/>
</dbReference>
<name>B8LX28_TALSN</name>
<dbReference type="InterPro" id="IPR016036">
    <property type="entry name" value="Malonyl_transacylase_ACP-bd"/>
</dbReference>
<dbReference type="Pfam" id="PF16073">
    <property type="entry name" value="SAT"/>
    <property type="match status" value="1"/>
</dbReference>
<dbReference type="PROSITE" id="PS00606">
    <property type="entry name" value="KS3_1"/>
    <property type="match status" value="1"/>
</dbReference>
<dbReference type="EC" id="2.3.1.94" evidence="10"/>
<dbReference type="PROSITE" id="PS52004">
    <property type="entry name" value="KS3_2"/>
    <property type="match status" value="1"/>
</dbReference>
<dbReference type="InParanoid" id="B8LX28"/>
<dbReference type="Pfam" id="PF00109">
    <property type="entry name" value="ketoacyl-synt"/>
    <property type="match status" value="1"/>
</dbReference>
<dbReference type="InterPro" id="IPR050091">
    <property type="entry name" value="PKS_NRPS_Biosynth_Enz"/>
</dbReference>
<comment type="pathway">
    <text evidence="1">Secondary metabolite biosynthesis.</text>
</comment>
<evidence type="ECO:0000256" key="1">
    <source>
        <dbReference type="ARBA" id="ARBA00005179"/>
    </source>
</evidence>
<keyword evidence="11" id="KW-1185">Reference proteome</keyword>
<dbReference type="OMA" id="MECVVMA"/>
<keyword evidence="3" id="KW-0597">Phosphoprotein</keyword>
<dbReference type="InterPro" id="IPR049551">
    <property type="entry name" value="PKS_DH_C"/>
</dbReference>
<dbReference type="Gene3D" id="3.10.129.110">
    <property type="entry name" value="Polyketide synthase dehydratase"/>
    <property type="match status" value="1"/>
</dbReference>
<dbReference type="SUPFAM" id="SSF47336">
    <property type="entry name" value="ACP-like"/>
    <property type="match status" value="1"/>
</dbReference>
<feature type="active site" description="Proton acceptor; for dehydratase activity" evidence="6">
    <location>
        <position position="1361"/>
    </location>
</feature>
<evidence type="ECO:0000256" key="4">
    <source>
        <dbReference type="ARBA" id="ARBA00022679"/>
    </source>
</evidence>
<dbReference type="InterPro" id="IPR032088">
    <property type="entry name" value="SAT"/>
</dbReference>
<dbReference type="eggNOG" id="KOG1202">
    <property type="taxonomic scope" value="Eukaryota"/>
</dbReference>
<dbReference type="SUPFAM" id="SSF52151">
    <property type="entry name" value="FabD/lysophospholipase-like"/>
    <property type="match status" value="1"/>
</dbReference>
<feature type="domain" description="Ketosynthase family 3 (KS3)" evidence="8">
    <location>
        <begin position="399"/>
        <end position="824"/>
    </location>
</feature>
<dbReference type="PROSITE" id="PS50075">
    <property type="entry name" value="CARRIER"/>
    <property type="match status" value="1"/>
</dbReference>
<keyword evidence="4 10" id="KW-0808">Transferase</keyword>
<evidence type="ECO:0000259" key="8">
    <source>
        <dbReference type="PROSITE" id="PS52004"/>
    </source>
</evidence>
<evidence type="ECO:0000256" key="5">
    <source>
        <dbReference type="ARBA" id="ARBA00023268"/>
    </source>
</evidence>
<dbReference type="GO" id="GO:0004315">
    <property type="term" value="F:3-oxoacyl-[acyl-carrier-protein] synthase activity"/>
    <property type="evidence" value="ECO:0007669"/>
    <property type="project" value="InterPro"/>
</dbReference>
<dbReference type="STRING" id="441959.B8LX28"/>
<sequence>MGDRNSSDIMRPSAAFFCPQNKPPKPSYLDLIRRYLRNNATLQPFRAAILDSLFTTWKILGEANPGIAALTQGPRYIQHFHDWIAATESPLTSNELQWTEIMSGIISLPLLTVMQIVQYFQYLETRQINHEQFVQEIRIGGAQGYCGGLLPAAAIAASRNEEEVVKNACIALRLALAIGAYGELGDDENITGPTTVVLRTKYSEQAEEIVSRFPGTYVSAITDPETISIVGPVNVVEELRVYAEGQGIKSTKLHLRGKVHNPENEDLCKELSSLCQKHADLLMLPTTASLQCSLRSNKTGKELSNGDVTAFLSEEVQESTLASKCEWYNLLNGIAEDLDKASKTEKEHTFALFGTGRKNCVPTTPFEEKNIRISKLDVMIYVEKLEIPRDGRTLNQYPENAIAIVGAGCRLPGANSIDELWEILSSGASRVEKLRASRFDLSTISRGTVGPDAKEVNKHELYGNFIDDVESFDSNFFGISPREAMYMDPQQRLLLETAYEALDGSGYLRNHRREDFDNVGCFIGASYTEYLENTSSYNPTAYTATGTIRAFQSGRISYHFGWSGPSEVIDTACSASLVAVNRACKAIQSGECPMALAGGVNIITGVNNYFDLGKAGFLSATGQCKPFDEAADGYCRADGVGLVALKSLRQAMADENDVLGVIMGVGTNQGGLSPAITVPYYRAQIRLFKNVLQQSGLKSEQISYIEAHGTGTQVGDPIEISSVREVFGNPERTEFVNLGSLKANVGHSETAAGIGSLMKVLAMLKNGKIPPLAGFKSLNPKIPALEPDYLCIPTELQDWDVSFRVACVNSYGAAGSNSALICGEAPKVASMSSVSSTDQKVLEVSHLQYPILLSGANNPSLKANAAKLASYIRSYSNAAQLSISDIAFTLYHRRKHHKVQWTGLAHDLESLCQSLDKIEQGIEVPVSPKAVVLAFSGQSKQTIGLNPSWYVSFPRLRYYIDLCNDTIMRLGYSAIFPAVFATDPVEDVVALQCGTFAVQYACAKCWIDAKLDVKAAVGHSFGELTAMAVTGVLSLEDALNLVATRASLMQRKWGAERGTMLAVEANLDTTRQIISAVSESIEIACYNGQKSHVLVGTETDIGQVERFVATDNKYKGTRCTRVKTSHGFHSVFTEPLLQDLDEVAQRLRFEGPSFPLESCIEKPICEGDQLIQPSRIVQHTRTPVYFGAAVSRLEERLGSCIWLEAGSDSPIIPMIRRATQDPSKHTFLGLRTKDFARPIDVISQASMTLWQEGISASCFEGFYSSMSEGITLDIFKHIWLPPYQFQRTRHWLQYMDAVTEERRAFDEKLHSISRVGSLTNQTPMPSQKLVTARSRDSTSWSSLEFVIHSETSRFTDIVSAHAVRDQPLCPASMYMECVVMAAQMAEPSISVKSLSFQNLSFQGALGINYNRDVSLLLEGDGEYLAWNFTVGSTVKDSKGRLTTHAKGKFSVTSHIDFQVYERMLADRMNEILVHPQSERLMAGRAYTLFSRVVNYAETLRGISEITILNNRHAVAEVCRPKVSVSSSESTAVSVCDTVTLDTFIQVVGLLINSSETCPVDEVFIATGIDNIIMQDCDFTNLQHDTWKVYAMATTRSESHVAGDMFVFTKDGKLIFTGSGVQFSRFPISKLEKVLEGIGMNNGSKSPISNNNIGRGLPSPPASPVHVHMNEDFKTIKDRHGLRVSTTVDTDEQTLVGQYSVSRRPSALKSAMVKNDSRFGTLGLDSMSKLEFVNQLRAQLGDEISPTQDLSQVADLYNKLFAHNSTTNTKSVHIDHVHEIELDVPLSPTAVNSPATAGDSQSKLRIRQRILELITENSGESVTNIKDEVSLQDIGIDSLSVIELKESFEDVFGLQFGDWDFGLHLTVRELLDYVVVSGNV</sequence>
<feature type="active site" description="Proton donor; for dehydratase activity" evidence="6">
    <location>
        <position position="1541"/>
    </location>
</feature>
<dbReference type="InterPro" id="IPR014030">
    <property type="entry name" value="Ketoacyl_synth_N"/>
</dbReference>
<dbReference type="Gene3D" id="3.40.47.10">
    <property type="match status" value="1"/>
</dbReference>
<keyword evidence="2" id="KW-0596">Phosphopantetheine</keyword>
<dbReference type="PANTHER" id="PTHR43775">
    <property type="entry name" value="FATTY ACID SYNTHASE"/>
    <property type="match status" value="1"/>
</dbReference>
<dbReference type="InterPro" id="IPR036736">
    <property type="entry name" value="ACP-like_sf"/>
</dbReference>
<dbReference type="CDD" id="cd00833">
    <property type="entry name" value="PKS"/>
    <property type="match status" value="1"/>
</dbReference>
<dbReference type="SMART" id="SM00825">
    <property type="entry name" value="PKS_KS"/>
    <property type="match status" value="1"/>
</dbReference>
<dbReference type="InterPro" id="IPR020841">
    <property type="entry name" value="PKS_Beta-ketoAc_synthase_dom"/>
</dbReference>
<dbReference type="Gene3D" id="1.10.1200.10">
    <property type="entry name" value="ACP-like"/>
    <property type="match status" value="2"/>
</dbReference>
<evidence type="ECO:0000313" key="11">
    <source>
        <dbReference type="Proteomes" id="UP000001745"/>
    </source>
</evidence>
<dbReference type="GO" id="GO:0047879">
    <property type="term" value="F:erythronolide synthase activity"/>
    <property type="evidence" value="ECO:0007669"/>
    <property type="project" value="UniProtKB-EC"/>
</dbReference>
<evidence type="ECO:0000259" key="7">
    <source>
        <dbReference type="PROSITE" id="PS50075"/>
    </source>
</evidence>
<dbReference type="InterPro" id="IPR009081">
    <property type="entry name" value="PP-bd_ACP"/>
</dbReference>
<dbReference type="Pfam" id="PF00698">
    <property type="entry name" value="Acyl_transf_1"/>
    <property type="match status" value="1"/>
</dbReference>
<evidence type="ECO:0000256" key="2">
    <source>
        <dbReference type="ARBA" id="ARBA00022450"/>
    </source>
</evidence>
<feature type="domain" description="Carrier" evidence="7">
    <location>
        <begin position="1800"/>
        <end position="1877"/>
    </location>
</feature>
<evidence type="ECO:0000256" key="3">
    <source>
        <dbReference type="ARBA" id="ARBA00022553"/>
    </source>
</evidence>
<dbReference type="InterPro" id="IPR016035">
    <property type="entry name" value="Acyl_Trfase/lysoPLipase"/>
</dbReference>
<dbReference type="HOGENOM" id="CLU_000022_6_3_1"/>
<dbReference type="InterPro" id="IPR042104">
    <property type="entry name" value="PKS_dehydratase_sf"/>
</dbReference>
<dbReference type="PhylomeDB" id="B8LX28"/>
<dbReference type="Pfam" id="PF02801">
    <property type="entry name" value="Ketoacyl-synt_C"/>
    <property type="match status" value="1"/>
</dbReference>
<keyword evidence="5" id="KW-0511">Multifunctional enzyme</keyword>
<evidence type="ECO:0000256" key="6">
    <source>
        <dbReference type="PROSITE-ProRule" id="PRU01363"/>
    </source>
</evidence>
<dbReference type="InterPro" id="IPR016039">
    <property type="entry name" value="Thiolase-like"/>
</dbReference>
<dbReference type="Pfam" id="PF00550">
    <property type="entry name" value="PP-binding"/>
    <property type="match status" value="1"/>
</dbReference>
<dbReference type="InterPro" id="IPR049900">
    <property type="entry name" value="PKS_mFAS_DH"/>
</dbReference>
<accession>B8LX28</accession>
<dbReference type="InterPro" id="IPR014043">
    <property type="entry name" value="Acyl_transferase_dom"/>
</dbReference>
<gene>
    <name evidence="10" type="ORF">TSTA_061660</name>
</gene>
<dbReference type="GO" id="GO:0044550">
    <property type="term" value="P:secondary metabolite biosynthetic process"/>
    <property type="evidence" value="ECO:0007669"/>
    <property type="project" value="TreeGrafter"/>
</dbReference>
<dbReference type="GO" id="GO:0006633">
    <property type="term" value="P:fatty acid biosynthetic process"/>
    <property type="evidence" value="ECO:0007669"/>
    <property type="project" value="InterPro"/>
</dbReference>
<dbReference type="InterPro" id="IPR018201">
    <property type="entry name" value="Ketoacyl_synth_AS"/>
</dbReference>
<evidence type="ECO:0000313" key="10">
    <source>
        <dbReference type="EMBL" id="EED22678.1"/>
    </source>
</evidence>
<dbReference type="GeneID" id="8101964"/>
<feature type="region of interest" description="N-terminal hotdog fold" evidence="6">
    <location>
        <begin position="1327"/>
        <end position="1456"/>
    </location>
</feature>
<dbReference type="SMART" id="SM00827">
    <property type="entry name" value="PKS_AT"/>
    <property type="match status" value="1"/>
</dbReference>
<dbReference type="EMBL" id="EQ962652">
    <property type="protein sequence ID" value="EED22678.1"/>
    <property type="molecule type" value="Genomic_DNA"/>
</dbReference>
<organism evidence="10 11">
    <name type="scientific">Talaromyces stipitatus (strain ATCC 10500 / CBS 375.48 / QM 6759 / NRRL 1006)</name>
    <name type="common">Penicillium stipitatum</name>
    <dbReference type="NCBI Taxonomy" id="441959"/>
    <lineage>
        <taxon>Eukaryota</taxon>
        <taxon>Fungi</taxon>
        <taxon>Dikarya</taxon>
        <taxon>Ascomycota</taxon>
        <taxon>Pezizomycotina</taxon>
        <taxon>Eurotiomycetes</taxon>
        <taxon>Eurotiomycetidae</taxon>
        <taxon>Eurotiales</taxon>
        <taxon>Trichocomaceae</taxon>
        <taxon>Talaromyces</taxon>
        <taxon>Talaromyces sect. Talaromyces</taxon>
    </lineage>
</organism>
<dbReference type="GO" id="GO:0004312">
    <property type="term" value="F:fatty acid synthase activity"/>
    <property type="evidence" value="ECO:0007669"/>
    <property type="project" value="TreeGrafter"/>
</dbReference>
<dbReference type="VEuPathDB" id="FungiDB:TSTA_061660"/>
<dbReference type="Proteomes" id="UP000001745">
    <property type="component" value="Unassembled WGS sequence"/>
</dbReference>
<evidence type="ECO:0000259" key="9">
    <source>
        <dbReference type="PROSITE" id="PS52019"/>
    </source>
</evidence>
<dbReference type="Pfam" id="PF14765">
    <property type="entry name" value="PS-DH"/>
    <property type="match status" value="1"/>
</dbReference>
<dbReference type="Gene3D" id="3.40.366.10">
    <property type="entry name" value="Malonyl-Coenzyme A Acyl Carrier Protein, domain 2"/>
    <property type="match status" value="2"/>
</dbReference>
<dbReference type="PANTHER" id="PTHR43775:SF21">
    <property type="entry name" value="NON-REDUCING POLYKETIDE SYNTHASE AUSA-RELATED"/>
    <property type="match status" value="1"/>
</dbReference>
<proteinExistence type="predicted"/>
<dbReference type="InterPro" id="IPR014031">
    <property type="entry name" value="Ketoacyl_synth_C"/>
</dbReference>
<dbReference type="PROSITE" id="PS52019">
    <property type="entry name" value="PKS_MFAS_DH"/>
    <property type="match status" value="1"/>
</dbReference>
<feature type="region of interest" description="C-terminal hotdog fold" evidence="6">
    <location>
        <begin position="1477"/>
        <end position="1631"/>
    </location>
</feature>
<feature type="domain" description="PKS/mFAS DH" evidence="9">
    <location>
        <begin position="1327"/>
        <end position="1631"/>
    </location>
</feature>
<protein>
    <submittedName>
        <fullName evidence="10">Polyketide synthase, putative</fullName>
        <ecNumber evidence="10">2.3.1.94</ecNumber>
    </submittedName>
</protein>